<gene>
    <name evidence="2" type="ORF">CUD01_28180</name>
</gene>
<keyword evidence="3" id="KW-1185">Reference proteome</keyword>
<evidence type="ECO:0000313" key="2">
    <source>
        <dbReference type="EMBL" id="GEA82374.1"/>
    </source>
</evidence>
<dbReference type="PANTHER" id="PTHR39426:SF1">
    <property type="entry name" value="HOMOLOGY TO DEATH-ON-CURING PROTEIN OF PHAGE P1"/>
    <property type="match status" value="1"/>
</dbReference>
<dbReference type="Gene3D" id="1.20.120.1870">
    <property type="entry name" value="Fic/DOC protein, Fido domain"/>
    <property type="match status" value="1"/>
</dbReference>
<dbReference type="EMBL" id="BJLP01000058">
    <property type="protein sequence ID" value="GEA82374.1"/>
    <property type="molecule type" value="Genomic_DNA"/>
</dbReference>
<name>A0A4Y3KG52_CELUD</name>
<accession>A0A4Y3KG52</accession>
<evidence type="ECO:0000313" key="3">
    <source>
        <dbReference type="Proteomes" id="UP000315842"/>
    </source>
</evidence>
<evidence type="ECO:0000259" key="1">
    <source>
        <dbReference type="PROSITE" id="PS51459"/>
    </source>
</evidence>
<protein>
    <recommendedName>
        <fullName evidence="1">Fido domain-containing protein</fullName>
    </recommendedName>
</protein>
<proteinExistence type="predicted"/>
<dbReference type="GO" id="GO:0016301">
    <property type="term" value="F:kinase activity"/>
    <property type="evidence" value="ECO:0007669"/>
    <property type="project" value="InterPro"/>
</dbReference>
<reference evidence="2 3" key="1">
    <citation type="submission" date="2019-06" db="EMBL/GenBank/DDBJ databases">
        <title>Whole genome shotgun sequence of Cellulomonas uda NBRC 3747.</title>
        <authorList>
            <person name="Hosoyama A."/>
            <person name="Uohara A."/>
            <person name="Ohji S."/>
            <person name="Ichikawa N."/>
        </authorList>
    </citation>
    <scope>NUCLEOTIDE SEQUENCE [LARGE SCALE GENOMIC DNA]</scope>
    <source>
        <strain evidence="2 3">NBRC 3747</strain>
    </source>
</reference>
<dbReference type="PROSITE" id="PS51459">
    <property type="entry name" value="FIDO"/>
    <property type="match status" value="1"/>
</dbReference>
<dbReference type="PANTHER" id="PTHR39426">
    <property type="entry name" value="HOMOLOGY TO DEATH-ON-CURING PROTEIN OF PHAGE P1"/>
    <property type="match status" value="1"/>
</dbReference>
<feature type="domain" description="Fido" evidence="1">
    <location>
        <begin position="1"/>
        <end position="113"/>
    </location>
</feature>
<dbReference type="InterPro" id="IPR053737">
    <property type="entry name" value="Type_II_TA_Toxin"/>
</dbReference>
<dbReference type="Pfam" id="PF02661">
    <property type="entry name" value="Fic"/>
    <property type="match status" value="1"/>
</dbReference>
<comment type="caution">
    <text evidence="2">The sequence shown here is derived from an EMBL/GenBank/DDBJ whole genome shotgun (WGS) entry which is preliminary data.</text>
</comment>
<sequence>MWLQHGPLSRRVRGLYIRDAGALDSALARPASVVWGDEAYEGIHMKGAALLDGINRSRPLLDGNRRLSWTMVDAFYSLNDLRLTVEPDQGDEFVRAVGGENIDLEKIATWLEAHSSPSSEATG</sequence>
<dbReference type="Proteomes" id="UP000315842">
    <property type="component" value="Unassembled WGS sequence"/>
</dbReference>
<dbReference type="RefSeq" id="WP_341765987.1">
    <property type="nucleotide sequence ID" value="NZ_BJLP01000058.1"/>
</dbReference>
<dbReference type="InterPro" id="IPR003812">
    <property type="entry name" value="Fido"/>
</dbReference>
<organism evidence="2 3">
    <name type="scientific">Cellulomonas uda</name>
    <dbReference type="NCBI Taxonomy" id="1714"/>
    <lineage>
        <taxon>Bacteria</taxon>
        <taxon>Bacillati</taxon>
        <taxon>Actinomycetota</taxon>
        <taxon>Actinomycetes</taxon>
        <taxon>Micrococcales</taxon>
        <taxon>Cellulomonadaceae</taxon>
        <taxon>Cellulomonas</taxon>
    </lineage>
</organism>
<dbReference type="AlphaFoldDB" id="A0A4Y3KG52"/>
<dbReference type="InterPro" id="IPR006440">
    <property type="entry name" value="Doc"/>
</dbReference>